<feature type="compositionally biased region" description="Low complexity" evidence="1">
    <location>
        <begin position="171"/>
        <end position="181"/>
    </location>
</feature>
<feature type="compositionally biased region" description="Polar residues" evidence="1">
    <location>
        <begin position="360"/>
        <end position="380"/>
    </location>
</feature>
<dbReference type="Proteomes" id="UP001498771">
    <property type="component" value="Unassembled WGS sequence"/>
</dbReference>
<protein>
    <submittedName>
        <fullName evidence="3">Uncharacterized protein</fullName>
    </submittedName>
</protein>
<feature type="region of interest" description="Disordered" evidence="1">
    <location>
        <begin position="360"/>
        <end position="381"/>
    </location>
</feature>
<dbReference type="EMBL" id="JBBJBU010000001">
    <property type="protein sequence ID" value="KAK7207106.1"/>
    <property type="molecule type" value="Genomic_DNA"/>
</dbReference>
<feature type="region of interest" description="Disordered" evidence="1">
    <location>
        <begin position="389"/>
        <end position="408"/>
    </location>
</feature>
<feature type="region of interest" description="Disordered" evidence="1">
    <location>
        <begin position="221"/>
        <end position="267"/>
    </location>
</feature>
<keyword evidence="4" id="KW-1185">Reference proteome</keyword>
<proteinExistence type="predicted"/>
<gene>
    <name evidence="3" type="ORF">BZA70DRAFT_270498</name>
</gene>
<keyword evidence="2" id="KW-0732">Signal</keyword>
<feature type="compositionally biased region" description="Acidic residues" evidence="1">
    <location>
        <begin position="99"/>
        <end position="110"/>
    </location>
</feature>
<feature type="region of interest" description="Disordered" evidence="1">
    <location>
        <begin position="126"/>
        <end position="147"/>
    </location>
</feature>
<sequence>MFSAILKIIETLLPLLLAMRPQKFNPKKYDPSVAWKLMQAVALIVMLLGGEDPAFWKQFFEVDNPDMPAGLRVTIIELYIRPYQALLEYSKNRRPHDSSDEEEDTMDEEASSAGADEAVLHEILFGTGSGPESDTQATAPQPEPASNSYLMSKWASLKRAFFPTRGQATESSSSSELPSISHNTESPSNSQNIKSPSNGQNMKLAAIQAWRQALSAGHPYLRPTATQSTRSAVPYTRSSLQPTPSDLSRPTVPLARSSLKPAPVDMSPQVDYSRPVLQVNFAREPLADLLDRPTYPSVLNSIPTKTSWTRPAVSAGNPYVKPTSTQSTSPWVPTRSPIKARPVPVSHMKMPTLSTFGMTSATQSTHSGVPAPSASQSAPTLENRRTTLNMGKPVQPEKPKTKISHPFSAYSRPFGRGFTLKQKQTSQDPVLQAFVPPAQEKTSEQTSQDTQKAVSPAPVFSTSRKHFCQSEGENDSSPRPSKRRRFTSPDSSPEFEVHEFLPGAPNRAELPRPSPLYGEATAAEFQHHHHESANQYFGGCGSR</sequence>
<dbReference type="RefSeq" id="XP_064770139.1">
    <property type="nucleotide sequence ID" value="XM_064911301.1"/>
</dbReference>
<feature type="compositionally biased region" description="Polar residues" evidence="1">
    <location>
        <begin position="224"/>
        <end position="248"/>
    </location>
</feature>
<feature type="compositionally biased region" description="Polar residues" evidence="1">
    <location>
        <begin position="444"/>
        <end position="453"/>
    </location>
</feature>
<feature type="region of interest" description="Disordered" evidence="1">
    <location>
        <begin position="91"/>
        <end position="113"/>
    </location>
</feature>
<feature type="region of interest" description="Disordered" evidence="1">
    <location>
        <begin position="165"/>
        <end position="198"/>
    </location>
</feature>
<evidence type="ECO:0000256" key="1">
    <source>
        <dbReference type="SAM" id="MobiDB-lite"/>
    </source>
</evidence>
<feature type="region of interest" description="Disordered" evidence="1">
    <location>
        <begin position="308"/>
        <end position="339"/>
    </location>
</feature>
<feature type="compositionally biased region" description="Polar residues" evidence="1">
    <location>
        <begin position="182"/>
        <end position="198"/>
    </location>
</feature>
<organism evidence="3 4">
    <name type="scientific">Myxozyma melibiosi</name>
    <dbReference type="NCBI Taxonomy" id="54550"/>
    <lineage>
        <taxon>Eukaryota</taxon>
        <taxon>Fungi</taxon>
        <taxon>Dikarya</taxon>
        <taxon>Ascomycota</taxon>
        <taxon>Saccharomycotina</taxon>
        <taxon>Lipomycetes</taxon>
        <taxon>Lipomycetales</taxon>
        <taxon>Lipomycetaceae</taxon>
        <taxon>Myxozyma</taxon>
    </lineage>
</organism>
<evidence type="ECO:0000313" key="4">
    <source>
        <dbReference type="Proteomes" id="UP001498771"/>
    </source>
</evidence>
<feature type="region of interest" description="Disordered" evidence="1">
    <location>
        <begin position="438"/>
        <end position="518"/>
    </location>
</feature>
<evidence type="ECO:0000313" key="3">
    <source>
        <dbReference type="EMBL" id="KAK7207106.1"/>
    </source>
</evidence>
<evidence type="ECO:0000256" key="2">
    <source>
        <dbReference type="SAM" id="SignalP"/>
    </source>
</evidence>
<accession>A0ABR1FB77</accession>
<name>A0ABR1FB77_9ASCO</name>
<reference evidence="3 4" key="1">
    <citation type="submission" date="2024-03" db="EMBL/GenBank/DDBJ databases">
        <title>Genome-scale model development and genomic sequencing of the oleaginous clade Lipomyces.</title>
        <authorList>
            <consortium name="Lawrence Berkeley National Laboratory"/>
            <person name="Czajka J.J."/>
            <person name="Han Y."/>
            <person name="Kim J."/>
            <person name="Mondo S.J."/>
            <person name="Hofstad B.A."/>
            <person name="Robles A."/>
            <person name="Haridas S."/>
            <person name="Riley R."/>
            <person name="LaButti K."/>
            <person name="Pangilinan J."/>
            <person name="Andreopoulos W."/>
            <person name="Lipzen A."/>
            <person name="Yan J."/>
            <person name="Wang M."/>
            <person name="Ng V."/>
            <person name="Grigoriev I.V."/>
            <person name="Spatafora J.W."/>
            <person name="Magnuson J.K."/>
            <person name="Baker S.E."/>
            <person name="Pomraning K.R."/>
        </authorList>
    </citation>
    <scope>NUCLEOTIDE SEQUENCE [LARGE SCALE GENOMIC DNA]</scope>
    <source>
        <strain evidence="3 4">Phaff 52-87</strain>
    </source>
</reference>
<dbReference type="GeneID" id="90036813"/>
<feature type="chain" id="PRO_5047482201" evidence="2">
    <location>
        <begin position="19"/>
        <end position="543"/>
    </location>
</feature>
<feature type="signal peptide" evidence="2">
    <location>
        <begin position="1"/>
        <end position="18"/>
    </location>
</feature>
<feature type="compositionally biased region" description="Polar residues" evidence="1">
    <location>
        <begin position="322"/>
        <end position="331"/>
    </location>
</feature>
<comment type="caution">
    <text evidence="3">The sequence shown here is derived from an EMBL/GenBank/DDBJ whole genome shotgun (WGS) entry which is preliminary data.</text>
</comment>
<feature type="compositionally biased region" description="Polar residues" evidence="1">
    <location>
        <begin position="130"/>
        <end position="147"/>
    </location>
</feature>